<dbReference type="PANTHER" id="PTHR39332:SF7">
    <property type="entry name" value="SRPBCC FAMILY PROTEIN"/>
    <property type="match status" value="1"/>
</dbReference>
<dbReference type="Gene3D" id="3.30.530.20">
    <property type="match status" value="1"/>
</dbReference>
<dbReference type="PANTHER" id="PTHR39332">
    <property type="entry name" value="BLL4707 PROTEIN"/>
    <property type="match status" value="1"/>
</dbReference>
<proteinExistence type="predicted"/>
<accession>A0A7W4J0Q1</accession>
<evidence type="ECO:0000313" key="2">
    <source>
        <dbReference type="Proteomes" id="UP000577891"/>
    </source>
</evidence>
<gene>
    <name evidence="1" type="ORF">HLH35_10180</name>
</gene>
<keyword evidence="2" id="KW-1185">Reference proteome</keyword>
<dbReference type="Proteomes" id="UP000577891">
    <property type="component" value="Unassembled WGS sequence"/>
</dbReference>
<dbReference type="Pfam" id="PF10604">
    <property type="entry name" value="Polyketide_cyc2"/>
    <property type="match status" value="1"/>
</dbReference>
<evidence type="ECO:0000313" key="1">
    <source>
        <dbReference type="EMBL" id="MBB2172477.1"/>
    </source>
</evidence>
<dbReference type="AlphaFoldDB" id="A0A7W4J0Q1"/>
<dbReference type="EMBL" id="JABEQE010000007">
    <property type="protein sequence ID" value="MBB2172477.1"/>
    <property type="molecule type" value="Genomic_DNA"/>
</dbReference>
<name>A0A7W4J0Q1_9PROT</name>
<comment type="caution">
    <text evidence="1">The sequence shown here is derived from an EMBL/GenBank/DDBJ whole genome shotgun (WGS) entry which is preliminary data.</text>
</comment>
<sequence length="139" mass="15311">MVEIVSQMDVAVSADAAWALLGGFDNLPLWIPMIRTSTLEEGGRVRRLTVAEDTTIVERLIRFDDRKRVYSYAYISGPDPVEHYVGQVAVAEHGPHRCIISWGSRFVPVGLSEADAAARYHAAYTTALMHAKTLLEGAP</sequence>
<dbReference type="SUPFAM" id="SSF55961">
    <property type="entry name" value="Bet v1-like"/>
    <property type="match status" value="1"/>
</dbReference>
<dbReference type="CDD" id="cd07821">
    <property type="entry name" value="PYR_PYL_RCAR_like"/>
    <property type="match status" value="1"/>
</dbReference>
<reference evidence="1 2" key="1">
    <citation type="submission" date="2020-04" db="EMBL/GenBank/DDBJ databases">
        <title>Description of novel Gluconacetobacter.</title>
        <authorList>
            <person name="Sombolestani A."/>
        </authorList>
    </citation>
    <scope>NUCLEOTIDE SEQUENCE [LARGE SCALE GENOMIC DNA]</scope>
    <source>
        <strain evidence="1 2">LMG 27724</strain>
    </source>
</reference>
<organism evidence="1 2">
    <name type="scientific">Gluconacetobacter asukensis</name>
    <dbReference type="NCBI Taxonomy" id="1017181"/>
    <lineage>
        <taxon>Bacteria</taxon>
        <taxon>Pseudomonadati</taxon>
        <taxon>Pseudomonadota</taxon>
        <taxon>Alphaproteobacteria</taxon>
        <taxon>Acetobacterales</taxon>
        <taxon>Acetobacteraceae</taxon>
        <taxon>Gluconacetobacter</taxon>
    </lineage>
</organism>
<dbReference type="InterPro" id="IPR019587">
    <property type="entry name" value="Polyketide_cyclase/dehydratase"/>
</dbReference>
<protein>
    <submittedName>
        <fullName evidence="1">SRPBCC family protein</fullName>
    </submittedName>
</protein>
<dbReference type="InterPro" id="IPR023393">
    <property type="entry name" value="START-like_dom_sf"/>
</dbReference>
<dbReference type="RefSeq" id="WP_182979023.1">
    <property type="nucleotide sequence ID" value="NZ_BAABGB010000058.1"/>
</dbReference>